<dbReference type="InterPro" id="IPR001322">
    <property type="entry name" value="Lamin_tail_dom"/>
</dbReference>
<sequence length="484" mass="51357">MKKLFSTLSAILLVSFAAHSQVVINEILYNDPSSGTDVEEFIELHNTGATAVSLVNYTFTQGVSHTFTSGMIPAGGYFVLAVDSAAFHNAFGMAPDAEWASGGLSNGGEDITIYDANGVFVDSVNYDDAAPWPISPDGLGYSLQLCNPSANNNDGANWGTSSIGTGLSVTGTDSLYATPGMMNTCVVVIPPPPPSYPLYTFDQINDVDANGNADSLNVTCELRGIAHCIDLRGGSGLDFPFASSDNSAGVRIFSFTDVDAYSVTAGDSLHIWGRVSQFNGLLQFAPDSIAVISQGNATASPMMVTQLSEMTENRLVMFTGMSLVDTAEWTGMGSGFNARITDGGTDTITLRVDNDVNLFSMPAPLGTFSVSGWVIQYDASMPRDEGYSLSTCGMNMLTNSVEVENNSTQVSIFPNPAASVLNVQSAAEIENITVYNTLGQTVLNINNVNTYTTQIATRNLDNGVYIISVVTGNKVMTQQFHVVK</sequence>
<accession>A0A6S6UCI3</accession>
<dbReference type="GO" id="GO:0004519">
    <property type="term" value="F:endonuclease activity"/>
    <property type="evidence" value="ECO:0007669"/>
    <property type="project" value="UniProtKB-KW"/>
</dbReference>
<feature type="signal peptide" evidence="1">
    <location>
        <begin position="1"/>
        <end position="20"/>
    </location>
</feature>
<dbReference type="InterPro" id="IPR036415">
    <property type="entry name" value="Lamin_tail_dom_sf"/>
</dbReference>
<dbReference type="InterPro" id="IPR026444">
    <property type="entry name" value="Secre_tail"/>
</dbReference>
<feature type="chain" id="PRO_5027962941" evidence="1">
    <location>
        <begin position="21"/>
        <end position="484"/>
    </location>
</feature>
<name>A0A6S6UCI3_9BACT</name>
<reference evidence="3" key="1">
    <citation type="submission" date="2020-01" db="EMBL/GenBank/DDBJ databases">
        <authorList>
            <person name="Meier V. D."/>
            <person name="Meier V D."/>
        </authorList>
    </citation>
    <scope>NUCLEOTIDE SEQUENCE</scope>
    <source>
        <strain evidence="3">HLG_WM_MAG_10</strain>
    </source>
</reference>
<keyword evidence="3" id="KW-0255">Endonuclease</keyword>
<evidence type="ECO:0000259" key="2">
    <source>
        <dbReference type="PROSITE" id="PS51841"/>
    </source>
</evidence>
<evidence type="ECO:0000313" key="3">
    <source>
        <dbReference type="EMBL" id="CAA6829569.1"/>
    </source>
</evidence>
<proteinExistence type="predicted"/>
<dbReference type="AlphaFoldDB" id="A0A6S6UCI3"/>
<protein>
    <submittedName>
        <fullName evidence="3">Endonuclease i</fullName>
    </submittedName>
</protein>
<dbReference type="SUPFAM" id="SSF74853">
    <property type="entry name" value="Lamin A/C globular tail domain"/>
    <property type="match status" value="1"/>
</dbReference>
<organism evidence="3">
    <name type="scientific">uncultured Aureispira sp</name>
    <dbReference type="NCBI Taxonomy" id="1331704"/>
    <lineage>
        <taxon>Bacteria</taxon>
        <taxon>Pseudomonadati</taxon>
        <taxon>Bacteroidota</taxon>
        <taxon>Saprospiria</taxon>
        <taxon>Saprospirales</taxon>
        <taxon>Saprospiraceae</taxon>
        <taxon>Aureispira</taxon>
        <taxon>environmental samples</taxon>
    </lineage>
</organism>
<keyword evidence="1" id="KW-0732">Signal</keyword>
<keyword evidence="3" id="KW-0540">Nuclease</keyword>
<feature type="domain" description="LTD" evidence="2">
    <location>
        <begin position="14"/>
        <end position="128"/>
    </location>
</feature>
<keyword evidence="3" id="KW-0378">Hydrolase</keyword>
<dbReference type="Pfam" id="PF18962">
    <property type="entry name" value="Por_Secre_tail"/>
    <property type="match status" value="1"/>
</dbReference>
<dbReference type="EMBL" id="CACVAQ010000503">
    <property type="protein sequence ID" value="CAA6829569.1"/>
    <property type="molecule type" value="Genomic_DNA"/>
</dbReference>
<evidence type="ECO:0000256" key="1">
    <source>
        <dbReference type="SAM" id="SignalP"/>
    </source>
</evidence>
<dbReference type="PROSITE" id="PS51841">
    <property type="entry name" value="LTD"/>
    <property type="match status" value="1"/>
</dbReference>
<dbReference type="Pfam" id="PF00932">
    <property type="entry name" value="LTD"/>
    <property type="match status" value="1"/>
</dbReference>
<dbReference type="NCBIfam" id="TIGR04183">
    <property type="entry name" value="Por_Secre_tail"/>
    <property type="match status" value="1"/>
</dbReference>
<gene>
    <name evidence="3" type="ORF">HELGO_WM25114</name>
</gene>